<keyword evidence="14" id="KW-1185">Reference proteome</keyword>
<dbReference type="GO" id="GO:0016887">
    <property type="term" value="F:ATP hydrolysis activity"/>
    <property type="evidence" value="ECO:0007669"/>
    <property type="project" value="RHEA"/>
</dbReference>
<evidence type="ECO:0000256" key="2">
    <source>
        <dbReference type="ARBA" id="ARBA00022741"/>
    </source>
</evidence>
<dbReference type="InterPro" id="IPR035093">
    <property type="entry name" value="RelE/ParE_toxin_dom_sf"/>
</dbReference>
<keyword evidence="4 10" id="KW-0347">Helicase</keyword>
<dbReference type="EC" id="5.6.2.4" evidence="8"/>
<comment type="caution">
    <text evidence="13">The sequence shown here is derived from an EMBL/GenBank/DDBJ whole genome shotgun (WGS) entry which is preliminary data.</text>
</comment>
<evidence type="ECO:0000256" key="3">
    <source>
        <dbReference type="ARBA" id="ARBA00022801"/>
    </source>
</evidence>
<comment type="catalytic activity">
    <reaction evidence="7">
        <text>Couples ATP hydrolysis with the unwinding of duplex DNA by translocating in the 3'-5' direction.</text>
        <dbReference type="EC" id="5.6.2.4"/>
    </reaction>
</comment>
<evidence type="ECO:0000256" key="5">
    <source>
        <dbReference type="ARBA" id="ARBA00022840"/>
    </source>
</evidence>
<reference evidence="13 14" key="1">
    <citation type="submission" date="2014-03" db="EMBL/GenBank/DDBJ databases">
        <title>Genomics of Bifidobacteria.</title>
        <authorList>
            <person name="Ventura M."/>
            <person name="Milani C."/>
            <person name="Lugli G.A."/>
        </authorList>
    </citation>
    <scope>NUCLEOTIDE SEQUENCE [LARGE SCALE GENOMIC DNA]</scope>
    <source>
        <strain evidence="13 14">LMG 11341</strain>
    </source>
</reference>
<evidence type="ECO:0000256" key="4">
    <source>
        <dbReference type="ARBA" id="ARBA00022806"/>
    </source>
</evidence>
<dbReference type="Gene3D" id="1.10.10.160">
    <property type="match status" value="1"/>
</dbReference>
<name>A0A087BIF1_9BIFI</name>
<dbReference type="InterPro" id="IPR014017">
    <property type="entry name" value="DNA_helicase_UvrD-like_C"/>
</dbReference>
<dbReference type="RefSeq" id="WP_033522924.1">
    <property type="nucleotide sequence ID" value="NZ_JGZC01000005.1"/>
</dbReference>
<evidence type="ECO:0000256" key="10">
    <source>
        <dbReference type="PROSITE-ProRule" id="PRU00560"/>
    </source>
</evidence>
<dbReference type="PANTHER" id="PTHR11070">
    <property type="entry name" value="UVRD / RECB / PCRA DNA HELICASE FAMILY MEMBER"/>
    <property type="match status" value="1"/>
</dbReference>
<feature type="region of interest" description="Disordered" evidence="11">
    <location>
        <begin position="651"/>
        <end position="682"/>
    </location>
</feature>
<proteinExistence type="inferred from homology"/>
<protein>
    <recommendedName>
        <fullName evidence="8">DNA 3'-5' helicase</fullName>
        <ecNumber evidence="8">5.6.2.4</ecNumber>
    </recommendedName>
</protein>
<evidence type="ECO:0000256" key="9">
    <source>
        <dbReference type="ARBA" id="ARBA00048988"/>
    </source>
</evidence>
<dbReference type="OrthoDB" id="3196525at2"/>
<evidence type="ECO:0000313" key="13">
    <source>
        <dbReference type="EMBL" id="KFI70801.1"/>
    </source>
</evidence>
<evidence type="ECO:0000313" key="14">
    <source>
        <dbReference type="Proteomes" id="UP000029060"/>
    </source>
</evidence>
<comment type="similarity">
    <text evidence="1">Belongs to the helicase family. UvrD subfamily.</text>
</comment>
<keyword evidence="6" id="KW-0413">Isomerase</keyword>
<evidence type="ECO:0000256" key="6">
    <source>
        <dbReference type="ARBA" id="ARBA00023235"/>
    </source>
</evidence>
<feature type="region of interest" description="Disordered" evidence="11">
    <location>
        <begin position="180"/>
        <end position="203"/>
    </location>
</feature>
<feature type="region of interest" description="Disordered" evidence="11">
    <location>
        <begin position="140"/>
        <end position="166"/>
    </location>
</feature>
<dbReference type="SUPFAM" id="SSF143011">
    <property type="entry name" value="RelE-like"/>
    <property type="match status" value="1"/>
</dbReference>
<dbReference type="SUPFAM" id="SSF52540">
    <property type="entry name" value="P-loop containing nucleoside triphosphate hydrolases"/>
    <property type="match status" value="1"/>
</dbReference>
<keyword evidence="3 10" id="KW-0378">Hydrolase</keyword>
<dbReference type="InterPro" id="IPR014016">
    <property type="entry name" value="UvrD-like_ATP-bd"/>
</dbReference>
<dbReference type="PANTHER" id="PTHR11070:SF45">
    <property type="entry name" value="DNA 3'-5' HELICASE"/>
    <property type="match status" value="1"/>
</dbReference>
<feature type="compositionally biased region" description="Polar residues" evidence="11">
    <location>
        <begin position="145"/>
        <end position="158"/>
    </location>
</feature>
<gene>
    <name evidence="13" type="ORF">BMERY_0236</name>
</gene>
<dbReference type="GO" id="GO:0000725">
    <property type="term" value="P:recombinational repair"/>
    <property type="evidence" value="ECO:0007669"/>
    <property type="project" value="TreeGrafter"/>
</dbReference>
<feature type="region of interest" description="Disordered" evidence="11">
    <location>
        <begin position="268"/>
        <end position="291"/>
    </location>
</feature>
<dbReference type="GO" id="GO:0043138">
    <property type="term" value="F:3'-5' DNA helicase activity"/>
    <property type="evidence" value="ECO:0007669"/>
    <property type="project" value="UniProtKB-EC"/>
</dbReference>
<dbReference type="Gene3D" id="3.40.50.300">
    <property type="entry name" value="P-loop containing nucleotide triphosphate hydrolases"/>
    <property type="match status" value="2"/>
</dbReference>
<dbReference type="GO" id="GO:0003677">
    <property type="term" value="F:DNA binding"/>
    <property type="evidence" value="ECO:0007669"/>
    <property type="project" value="InterPro"/>
</dbReference>
<evidence type="ECO:0000256" key="11">
    <source>
        <dbReference type="SAM" id="MobiDB-lite"/>
    </source>
</evidence>
<dbReference type="eggNOG" id="COG0210">
    <property type="taxonomic scope" value="Bacteria"/>
</dbReference>
<organism evidence="13 14">
    <name type="scientific">Bifidobacterium merycicum</name>
    <dbReference type="NCBI Taxonomy" id="78345"/>
    <lineage>
        <taxon>Bacteria</taxon>
        <taxon>Bacillati</taxon>
        <taxon>Actinomycetota</taxon>
        <taxon>Actinomycetes</taxon>
        <taxon>Bifidobacteriales</taxon>
        <taxon>Bifidobacteriaceae</taxon>
        <taxon>Bifidobacterium</taxon>
    </lineage>
</organism>
<dbReference type="Gene3D" id="3.30.2310.20">
    <property type="entry name" value="RelE-like"/>
    <property type="match status" value="1"/>
</dbReference>
<comment type="catalytic activity">
    <reaction evidence="9">
        <text>ATP + H2O = ADP + phosphate + H(+)</text>
        <dbReference type="Rhea" id="RHEA:13065"/>
        <dbReference type="ChEBI" id="CHEBI:15377"/>
        <dbReference type="ChEBI" id="CHEBI:15378"/>
        <dbReference type="ChEBI" id="CHEBI:30616"/>
        <dbReference type="ChEBI" id="CHEBI:43474"/>
        <dbReference type="ChEBI" id="CHEBI:456216"/>
        <dbReference type="EC" id="5.6.2.4"/>
    </reaction>
</comment>
<feature type="domain" description="UvrD-like helicase ATP-binding" evidence="12">
    <location>
        <begin position="332"/>
        <end position="621"/>
    </location>
</feature>
<dbReference type="EMBL" id="JGZC01000005">
    <property type="protein sequence ID" value="KFI70801.1"/>
    <property type="molecule type" value="Genomic_DNA"/>
</dbReference>
<dbReference type="Pfam" id="PF00580">
    <property type="entry name" value="UvrD-helicase"/>
    <property type="match status" value="1"/>
</dbReference>
<dbReference type="GO" id="GO:0005829">
    <property type="term" value="C:cytosol"/>
    <property type="evidence" value="ECO:0007669"/>
    <property type="project" value="TreeGrafter"/>
</dbReference>
<evidence type="ECO:0000256" key="8">
    <source>
        <dbReference type="ARBA" id="ARBA00034808"/>
    </source>
</evidence>
<evidence type="ECO:0000256" key="7">
    <source>
        <dbReference type="ARBA" id="ARBA00034617"/>
    </source>
</evidence>
<dbReference type="Pfam" id="PF13361">
    <property type="entry name" value="UvrD_C"/>
    <property type="match status" value="1"/>
</dbReference>
<feature type="binding site" evidence="10">
    <location>
        <begin position="353"/>
        <end position="360"/>
    </location>
    <ligand>
        <name>ATP</name>
        <dbReference type="ChEBI" id="CHEBI:30616"/>
    </ligand>
</feature>
<keyword evidence="2 10" id="KW-0547">Nucleotide-binding</keyword>
<dbReference type="STRING" id="78345.BMERY_0236"/>
<evidence type="ECO:0000259" key="12">
    <source>
        <dbReference type="PROSITE" id="PS51198"/>
    </source>
</evidence>
<sequence length="833" mass="92177">MADIRTMNKPVVALGSDLMCSLLELPKKAQKHATTFLTKFQANPRSSGINLERIANAADEKLYSARIDQRYRAIIAFQKSSNVYVLLYVGDHDDAYKWAETKRISVNPNTRAIQLYDMAPQEEIDAAMHEDSQNKVGWGSVAANAPQSDSAASESVPQPTEDHAGTNHGIASAIATSAVTDKTPQMPQQAPEPHTGPLPDTYRALTDNDMRRFGVPDMYVPVMCTRKTWEAFERWGARLPKDAFTYLTFVAEGLPKSEVFGLLDETEGKTSDRLGLEQQMSASSIESGEEADPEDFRAALSSYASQQSFVVVQGEADLKRILDAPLEQWRVFLHPSQRLYVEHDYHGPFRLLGGAGTGKTVVAMHRAKRLAARLLRSGSRQKVLFTTYSRNLATDIASNLKLICTPDEFNTIDVVNLDKLVKDLLTGHGYSGEIWYDGSPDHGNDLDAVWRKAITSIGVNDSKLTVSFFKSELSQVIVPQQVRNAADYMRVLRKGRGTKLNRAQKLAVWKVVETYRRIMQANDAYDVDTAMQNVVSLLTQGDMPRKYAHVVVDEGQDFSTPAYRVIRALVDEGDDDIFIVGDAQQRIYGHIAVLSKCGIRIQGRARKLRINYRTTEQIRSAADSIFRSSGADVADSVFAAVRGIGDASPATTFDDLDGGESPTGDSRSLMSGPVPETRRFASQSDEMDAVREWIYGLCGTAEDAASDESDGGRVDPRNVCVVARSRYCIDQWYKTLDDGLPYGVYRLGRDAENRQRQGIRIATMHRVKGLEFDYVVVVDVNDGVCPPKPALQSAGADSAALNEIYREERSLIYVAMTRAKKGVLLTGVSAHVR</sequence>
<accession>A0A087BIF1</accession>
<evidence type="ECO:0000256" key="1">
    <source>
        <dbReference type="ARBA" id="ARBA00009922"/>
    </source>
</evidence>
<dbReference type="InterPro" id="IPR000212">
    <property type="entry name" value="DNA_helicase_UvrD/REP"/>
</dbReference>
<dbReference type="InterPro" id="IPR013986">
    <property type="entry name" value="DExx_box_DNA_helicase_dom_sf"/>
</dbReference>
<keyword evidence="5 10" id="KW-0067">ATP-binding</keyword>
<dbReference type="AlphaFoldDB" id="A0A087BIF1"/>
<dbReference type="InterPro" id="IPR027417">
    <property type="entry name" value="P-loop_NTPase"/>
</dbReference>
<dbReference type="PROSITE" id="PS51198">
    <property type="entry name" value="UVRD_HELICASE_ATP_BIND"/>
    <property type="match status" value="1"/>
</dbReference>
<dbReference type="GO" id="GO:0005524">
    <property type="term" value="F:ATP binding"/>
    <property type="evidence" value="ECO:0007669"/>
    <property type="project" value="UniProtKB-UniRule"/>
</dbReference>
<dbReference type="Proteomes" id="UP000029060">
    <property type="component" value="Unassembled WGS sequence"/>
</dbReference>